<dbReference type="InterPro" id="IPR000700">
    <property type="entry name" value="PAS-assoc_C"/>
</dbReference>
<feature type="domain" description="EAL" evidence="4">
    <location>
        <begin position="690"/>
        <end position="943"/>
    </location>
</feature>
<dbReference type="InterPro" id="IPR029787">
    <property type="entry name" value="Nucleotide_cyclase"/>
</dbReference>
<evidence type="ECO:0000259" key="4">
    <source>
        <dbReference type="PROSITE" id="PS50883"/>
    </source>
</evidence>
<dbReference type="SMART" id="SM00052">
    <property type="entry name" value="EAL"/>
    <property type="match status" value="1"/>
</dbReference>
<evidence type="ECO:0000259" key="5">
    <source>
        <dbReference type="PROSITE" id="PS50887"/>
    </source>
</evidence>
<evidence type="ECO:0000313" key="7">
    <source>
        <dbReference type="Proteomes" id="UP000029640"/>
    </source>
</evidence>
<reference evidence="6 7" key="1">
    <citation type="journal article" date="2014" name="Genome Announc.">
        <title>Genome Sequence of Gammaproteobacterial Pseudohaliea rubra Type Strain DSM 19751, Isolated from Coastal Seawater of the Mediterranean Sea.</title>
        <authorList>
            <person name="Spring S."/>
            <person name="Fiebig A."/>
            <person name="Riedel T."/>
            <person name="Goker M."/>
            <person name="Klenk H.P."/>
        </authorList>
    </citation>
    <scope>NUCLEOTIDE SEQUENCE [LARGE SCALE GENOMIC DNA]</scope>
    <source>
        <strain evidence="6 7">DSM 19751</strain>
    </source>
</reference>
<organism evidence="6 7">
    <name type="scientific">Pseudohaliea rubra DSM 19751</name>
    <dbReference type="NCBI Taxonomy" id="1265313"/>
    <lineage>
        <taxon>Bacteria</taxon>
        <taxon>Pseudomonadati</taxon>
        <taxon>Pseudomonadota</taxon>
        <taxon>Gammaproteobacteria</taxon>
        <taxon>Cellvibrionales</taxon>
        <taxon>Halieaceae</taxon>
        <taxon>Pseudohaliea</taxon>
    </lineage>
</organism>
<dbReference type="SUPFAM" id="SSF141868">
    <property type="entry name" value="EAL domain-like"/>
    <property type="match status" value="1"/>
</dbReference>
<dbReference type="PROSITE" id="PS50883">
    <property type="entry name" value="EAL"/>
    <property type="match status" value="1"/>
</dbReference>
<dbReference type="InterPro" id="IPR000014">
    <property type="entry name" value="PAS"/>
</dbReference>
<dbReference type="Pfam" id="PF00563">
    <property type="entry name" value="EAL"/>
    <property type="match status" value="1"/>
</dbReference>
<dbReference type="Pfam" id="PF08448">
    <property type="entry name" value="PAS_4"/>
    <property type="match status" value="2"/>
</dbReference>
<dbReference type="InterPro" id="IPR052155">
    <property type="entry name" value="Biofilm_reg_signaling"/>
</dbReference>
<dbReference type="SUPFAM" id="SSF55785">
    <property type="entry name" value="PYP-like sensor domain (PAS domain)"/>
    <property type="match status" value="3"/>
</dbReference>
<dbReference type="PROSITE" id="PS50887">
    <property type="entry name" value="GGDEF"/>
    <property type="match status" value="1"/>
</dbReference>
<gene>
    <name evidence="6" type="ORF">HRUBRA_01100</name>
</gene>
<dbReference type="Pfam" id="PF00990">
    <property type="entry name" value="GGDEF"/>
    <property type="match status" value="1"/>
</dbReference>
<dbReference type="EMBL" id="AUVB01000031">
    <property type="protein sequence ID" value="KGE04236.1"/>
    <property type="molecule type" value="Genomic_DNA"/>
</dbReference>
<comment type="caution">
    <text evidence="6">The sequence shown here is derived from an EMBL/GenBank/DDBJ whole genome shotgun (WGS) entry which is preliminary data.</text>
</comment>
<dbReference type="PROSITE" id="PS50112">
    <property type="entry name" value="PAS"/>
    <property type="match status" value="1"/>
</dbReference>
<accession>A0A095XX18</accession>
<evidence type="ECO:0000259" key="2">
    <source>
        <dbReference type="PROSITE" id="PS50112"/>
    </source>
</evidence>
<feature type="domain" description="PAC" evidence="3">
    <location>
        <begin position="215"/>
        <end position="267"/>
    </location>
</feature>
<dbReference type="STRING" id="1265313.HRUBRA_01100"/>
<dbReference type="Gene3D" id="3.20.20.450">
    <property type="entry name" value="EAL domain"/>
    <property type="match status" value="1"/>
</dbReference>
<dbReference type="CDD" id="cd01949">
    <property type="entry name" value="GGDEF"/>
    <property type="match status" value="1"/>
</dbReference>
<dbReference type="SMART" id="SM00267">
    <property type="entry name" value="GGDEF"/>
    <property type="match status" value="1"/>
</dbReference>
<dbReference type="InterPro" id="IPR013656">
    <property type="entry name" value="PAS_4"/>
</dbReference>
<evidence type="ECO:0000256" key="1">
    <source>
        <dbReference type="ARBA" id="ARBA00001946"/>
    </source>
</evidence>
<dbReference type="NCBIfam" id="TIGR00229">
    <property type="entry name" value="sensory_box"/>
    <property type="match status" value="2"/>
</dbReference>
<dbReference type="PANTHER" id="PTHR44757:SF2">
    <property type="entry name" value="BIOFILM ARCHITECTURE MAINTENANCE PROTEIN MBAA"/>
    <property type="match status" value="1"/>
</dbReference>
<name>A0A095XX18_9GAMM</name>
<dbReference type="RefSeq" id="WP_052094424.1">
    <property type="nucleotide sequence ID" value="NZ_KN234754.1"/>
</dbReference>
<dbReference type="InterPro" id="IPR035965">
    <property type="entry name" value="PAS-like_dom_sf"/>
</dbReference>
<dbReference type="GO" id="GO:0003824">
    <property type="term" value="F:catalytic activity"/>
    <property type="evidence" value="ECO:0007669"/>
    <property type="project" value="UniProtKB-ARBA"/>
</dbReference>
<comment type="cofactor">
    <cofactor evidence="1">
        <name>Mg(2+)</name>
        <dbReference type="ChEBI" id="CHEBI:18420"/>
    </cofactor>
</comment>
<dbReference type="eggNOG" id="COG5001">
    <property type="taxonomic scope" value="Bacteria"/>
</dbReference>
<evidence type="ECO:0000313" key="6">
    <source>
        <dbReference type="EMBL" id="KGE04236.1"/>
    </source>
</evidence>
<feature type="domain" description="GGDEF" evidence="5">
    <location>
        <begin position="548"/>
        <end position="681"/>
    </location>
</feature>
<dbReference type="OrthoDB" id="6597954at2"/>
<dbReference type="CDD" id="cd01948">
    <property type="entry name" value="EAL"/>
    <property type="match status" value="1"/>
</dbReference>
<dbReference type="SUPFAM" id="SSF55073">
    <property type="entry name" value="Nucleotide cyclase"/>
    <property type="match status" value="1"/>
</dbReference>
<dbReference type="NCBIfam" id="TIGR00254">
    <property type="entry name" value="GGDEF"/>
    <property type="match status" value="1"/>
</dbReference>
<dbReference type="CDD" id="cd00130">
    <property type="entry name" value="PAS"/>
    <property type="match status" value="2"/>
</dbReference>
<keyword evidence="7" id="KW-1185">Reference proteome</keyword>
<dbReference type="HOGENOM" id="CLU_000445_70_20_6"/>
<dbReference type="InterPro" id="IPR035919">
    <property type="entry name" value="EAL_sf"/>
</dbReference>
<dbReference type="InterPro" id="IPR013655">
    <property type="entry name" value="PAS_fold_3"/>
</dbReference>
<dbReference type="InterPro" id="IPR000160">
    <property type="entry name" value="GGDEF_dom"/>
</dbReference>
<dbReference type="Pfam" id="PF08447">
    <property type="entry name" value="PAS_3"/>
    <property type="match status" value="1"/>
</dbReference>
<sequence>MTGLPEQTDSLTAPEIAVGLLAVVDFGIAIYRPISGGQDFEFVYLNPSACRIAEVAPGAALGQRLSQVMRGAAAMGLVDALRRVSQSGIPESLPSRYYEDDLRTGWYSNDLYALPGGYVAALYSNVTEQAELRGEVEAERTRYRLLSSALVEGIWDYNLIDDNLYLSPSYKAQLGYRDDELDNSFESFKGLLAEEDRAAVLEHLARFRQAPKGHWEHAFHLRHKDGHYVPILARAAPVHAADGTVQRLLGVHVDLTETRAVEDARARQSDLMASLFDVLPDLFIVLDRAGVIESVHTGCPDDLIAPPDRVVGQSIKALLPADVRDGFCAALERAVDSNEPTEFSYALELLGEKRWFEARVAQTGDGQRVACIVRNISERMRAREELGTRLKELELYAQAVASTEDQLAAIDRDNRYLMANEAYASFFGYQPEELIGHRVEELFSEEALNNKIAPALARCLAGETVSFEEWRQPAVGDQRCFNVVYTPLYNGEGALGVLVSAHDITALQSAQAQLERIAHHDPLTGLPNRILLDIILQRSLKQANRDGGQVAVMFIDLDRFKTINDSLGHAAGDEVLRQASRRLLGALRESDSLARVGGDEFVAVLAGVQDPANLSRVASKLMDAVSRPFELGGEQAQLSCSIGISLFPADARSADELLTNADTAMYEAKEQGRNDWRFYTAAMTAEAAEYLTLVENLRAALDGKGLDLVFHPEFDLTSGSVIAIEALTRWQDPVLGAVSPERFIHAAEKAGIVRQLDFQSLDAACAHFASWQAQDIAPLRLGMNVSPKTLNHVDTPARIEATLLLHGLAPDQLELEIHERALLEDPERTRSSLEALAALGIGLVVDGFGSSTLGLRYLQDLHVRTLKVDGSYLKDVSGADGQRMARAMIAVSQALGLDVVLAGVENIEQATFLKGEPGVHAQGYYLARPLPAEEVADFLRGNRGQGVTGTATG</sequence>
<evidence type="ECO:0000259" key="3">
    <source>
        <dbReference type="PROSITE" id="PS50113"/>
    </source>
</evidence>
<dbReference type="Gene3D" id="3.30.70.270">
    <property type="match status" value="1"/>
</dbReference>
<dbReference type="AlphaFoldDB" id="A0A095XX18"/>
<dbReference type="SMART" id="SM00091">
    <property type="entry name" value="PAS"/>
    <property type="match status" value="4"/>
</dbReference>
<dbReference type="InterPro" id="IPR001633">
    <property type="entry name" value="EAL_dom"/>
</dbReference>
<dbReference type="FunFam" id="3.30.70.270:FF:000001">
    <property type="entry name" value="Diguanylate cyclase domain protein"/>
    <property type="match status" value="1"/>
</dbReference>
<dbReference type="PANTHER" id="PTHR44757">
    <property type="entry name" value="DIGUANYLATE CYCLASE DGCP"/>
    <property type="match status" value="1"/>
</dbReference>
<dbReference type="InterPro" id="IPR001610">
    <property type="entry name" value="PAC"/>
</dbReference>
<dbReference type="PROSITE" id="PS50113">
    <property type="entry name" value="PAC"/>
    <property type="match status" value="1"/>
</dbReference>
<protein>
    <submittedName>
        <fullName evidence="6">Uncharacterized protein</fullName>
    </submittedName>
</protein>
<dbReference type="SMART" id="SM00086">
    <property type="entry name" value="PAC"/>
    <property type="match status" value="1"/>
</dbReference>
<feature type="domain" description="PAS" evidence="2">
    <location>
        <begin position="392"/>
        <end position="446"/>
    </location>
</feature>
<dbReference type="Gene3D" id="3.30.450.20">
    <property type="entry name" value="PAS domain"/>
    <property type="match status" value="4"/>
</dbReference>
<dbReference type="InterPro" id="IPR043128">
    <property type="entry name" value="Rev_trsase/Diguanyl_cyclase"/>
</dbReference>
<dbReference type="Proteomes" id="UP000029640">
    <property type="component" value="Unassembled WGS sequence"/>
</dbReference>
<proteinExistence type="predicted"/>